<evidence type="ECO:0000313" key="2">
    <source>
        <dbReference type="EMBL" id="GGY60216.1"/>
    </source>
</evidence>
<gene>
    <name evidence="2" type="ORF">GCM10007071_03400</name>
</gene>
<sequence length="148" mass="16863">MIAVQRLAMLVGLAGLIPFLIGAFGLFLMPAHDAWLIKWFYIYSAGILAFMSGVYWPVAMQLENRCYPLSPVVTLVISQVLFLAGGLTLLLPMGWRAVIYPVLYLAVCLIDVRWLYNYWPRWYRKLRTGLTAVVVACQLMVLAWMVMN</sequence>
<feature type="transmembrane region" description="Helical" evidence="1">
    <location>
        <begin position="97"/>
        <end position="116"/>
    </location>
</feature>
<proteinExistence type="predicted"/>
<feature type="transmembrane region" description="Helical" evidence="1">
    <location>
        <begin position="128"/>
        <end position="147"/>
    </location>
</feature>
<dbReference type="Proteomes" id="UP000601597">
    <property type="component" value="Unassembled WGS sequence"/>
</dbReference>
<feature type="transmembrane region" description="Helical" evidence="1">
    <location>
        <begin position="72"/>
        <end position="91"/>
    </location>
</feature>
<dbReference type="RefSeq" id="WP_189571860.1">
    <property type="nucleotide sequence ID" value="NZ_BMXV01000001.1"/>
</dbReference>
<keyword evidence="1" id="KW-1133">Transmembrane helix</keyword>
<protein>
    <submittedName>
        <fullName evidence="2">Membrane protein</fullName>
    </submittedName>
</protein>
<name>A0ABQ3AKP7_9GAMM</name>
<keyword evidence="1" id="KW-0472">Membrane</keyword>
<feature type="transmembrane region" description="Helical" evidence="1">
    <location>
        <begin position="40"/>
        <end position="60"/>
    </location>
</feature>
<dbReference type="Pfam" id="PF11911">
    <property type="entry name" value="DUF3429"/>
    <property type="match status" value="1"/>
</dbReference>
<keyword evidence="1" id="KW-0812">Transmembrane</keyword>
<organism evidence="2 3">
    <name type="scientific">Marinobacter zhanjiangensis</name>
    <dbReference type="NCBI Taxonomy" id="578215"/>
    <lineage>
        <taxon>Bacteria</taxon>
        <taxon>Pseudomonadati</taxon>
        <taxon>Pseudomonadota</taxon>
        <taxon>Gammaproteobacteria</taxon>
        <taxon>Pseudomonadales</taxon>
        <taxon>Marinobacteraceae</taxon>
        <taxon>Marinobacter</taxon>
    </lineage>
</organism>
<feature type="transmembrane region" description="Helical" evidence="1">
    <location>
        <begin position="7"/>
        <end position="28"/>
    </location>
</feature>
<keyword evidence="3" id="KW-1185">Reference proteome</keyword>
<reference evidence="3" key="1">
    <citation type="journal article" date="2019" name="Int. J. Syst. Evol. Microbiol.">
        <title>The Global Catalogue of Microorganisms (GCM) 10K type strain sequencing project: providing services to taxonomists for standard genome sequencing and annotation.</title>
        <authorList>
            <consortium name="The Broad Institute Genomics Platform"/>
            <consortium name="The Broad Institute Genome Sequencing Center for Infectious Disease"/>
            <person name="Wu L."/>
            <person name="Ma J."/>
        </authorList>
    </citation>
    <scope>NUCLEOTIDE SEQUENCE [LARGE SCALE GENOMIC DNA]</scope>
    <source>
        <strain evidence="3">KCTC 22280</strain>
    </source>
</reference>
<dbReference type="EMBL" id="BMXV01000001">
    <property type="protein sequence ID" value="GGY60216.1"/>
    <property type="molecule type" value="Genomic_DNA"/>
</dbReference>
<evidence type="ECO:0000313" key="3">
    <source>
        <dbReference type="Proteomes" id="UP000601597"/>
    </source>
</evidence>
<evidence type="ECO:0000256" key="1">
    <source>
        <dbReference type="SAM" id="Phobius"/>
    </source>
</evidence>
<dbReference type="InterPro" id="IPR021836">
    <property type="entry name" value="DUF3429"/>
</dbReference>
<accession>A0ABQ3AKP7</accession>
<comment type="caution">
    <text evidence="2">The sequence shown here is derived from an EMBL/GenBank/DDBJ whole genome shotgun (WGS) entry which is preliminary data.</text>
</comment>